<sequence length="234" mass="25028">MPVSFGRVGAHGRIARPCPTLFAPPTPVCICARPCCFISLEQGWWACCTPVLFSQSQPWPLDMGVSHTHSVLTDSSTATSHGHGNLSHPVLGKIFPCFHTVVSHGCVSARVISASEIWPMPVSFGRVGAHGRIARPCPTLFAPPTPVCICARPCCFISLEQGWWACCTPVLFSQSQPWPLDMGVSHTHSVLTDSSTATSHGHGNLSHPVLGKIFPCFHTVVSHGCVSARVISMA</sequence>
<proteinExistence type="predicted"/>
<dbReference type="Proteomes" id="UP000239757">
    <property type="component" value="Unassembled WGS sequence"/>
</dbReference>
<evidence type="ECO:0000313" key="2">
    <source>
        <dbReference type="Proteomes" id="UP000239757"/>
    </source>
</evidence>
<gene>
    <name evidence="1" type="ORF">GOBAR_AA33316</name>
</gene>
<name>A0A2P5W8H1_GOSBA</name>
<accession>A0A2P5W8H1</accession>
<protein>
    <submittedName>
        <fullName evidence="1">Uncharacterized protein</fullName>
    </submittedName>
</protein>
<dbReference type="AlphaFoldDB" id="A0A2P5W8H1"/>
<reference evidence="1 2" key="1">
    <citation type="submission" date="2015-01" db="EMBL/GenBank/DDBJ databases">
        <title>Genome of allotetraploid Gossypium barbadense reveals genomic plasticity and fiber elongation in cotton evolution.</title>
        <authorList>
            <person name="Chen X."/>
            <person name="Liu X."/>
            <person name="Zhao B."/>
            <person name="Zheng H."/>
            <person name="Hu Y."/>
            <person name="Lu G."/>
            <person name="Yang C."/>
            <person name="Chen J."/>
            <person name="Shan C."/>
            <person name="Zhang L."/>
            <person name="Zhou Y."/>
            <person name="Wang L."/>
            <person name="Guo W."/>
            <person name="Bai Y."/>
            <person name="Ruan J."/>
            <person name="Shangguan X."/>
            <person name="Mao Y."/>
            <person name="Jiang J."/>
            <person name="Zhu Y."/>
            <person name="Lei J."/>
            <person name="Kang H."/>
            <person name="Chen S."/>
            <person name="He X."/>
            <person name="Wang R."/>
            <person name="Wang Y."/>
            <person name="Chen J."/>
            <person name="Wang L."/>
            <person name="Yu S."/>
            <person name="Wang B."/>
            <person name="Wei J."/>
            <person name="Song S."/>
            <person name="Lu X."/>
            <person name="Gao Z."/>
            <person name="Gu W."/>
            <person name="Deng X."/>
            <person name="Ma D."/>
            <person name="Wang S."/>
            <person name="Liang W."/>
            <person name="Fang L."/>
            <person name="Cai C."/>
            <person name="Zhu X."/>
            <person name="Zhou B."/>
            <person name="Zhang Y."/>
            <person name="Chen Z."/>
            <person name="Xu S."/>
            <person name="Zhu R."/>
            <person name="Wang S."/>
            <person name="Zhang T."/>
            <person name="Zhao G."/>
        </authorList>
    </citation>
    <scope>NUCLEOTIDE SEQUENCE [LARGE SCALE GENOMIC DNA]</scope>
    <source>
        <strain evidence="2">cv. Xinhai21</strain>
        <tissue evidence="1">Leaf</tissue>
    </source>
</reference>
<organism evidence="1 2">
    <name type="scientific">Gossypium barbadense</name>
    <name type="common">Sea Island cotton</name>
    <name type="synonym">Hibiscus barbadensis</name>
    <dbReference type="NCBI Taxonomy" id="3634"/>
    <lineage>
        <taxon>Eukaryota</taxon>
        <taxon>Viridiplantae</taxon>
        <taxon>Streptophyta</taxon>
        <taxon>Embryophyta</taxon>
        <taxon>Tracheophyta</taxon>
        <taxon>Spermatophyta</taxon>
        <taxon>Magnoliopsida</taxon>
        <taxon>eudicotyledons</taxon>
        <taxon>Gunneridae</taxon>
        <taxon>Pentapetalae</taxon>
        <taxon>rosids</taxon>
        <taxon>malvids</taxon>
        <taxon>Malvales</taxon>
        <taxon>Malvaceae</taxon>
        <taxon>Malvoideae</taxon>
        <taxon>Gossypium</taxon>
    </lineage>
</organism>
<dbReference type="EMBL" id="KZ668603">
    <property type="protein sequence ID" value="PPR87378.1"/>
    <property type="molecule type" value="Genomic_DNA"/>
</dbReference>
<evidence type="ECO:0000313" key="1">
    <source>
        <dbReference type="EMBL" id="PPR87378.1"/>
    </source>
</evidence>